<gene>
    <name evidence="2" type="ordered locus">RLO149_c001170</name>
</gene>
<dbReference type="STRING" id="391595.RLO149_c001170"/>
<dbReference type="EMBL" id="CP002623">
    <property type="protein sequence ID" value="AEI92149.1"/>
    <property type="molecule type" value="Genomic_DNA"/>
</dbReference>
<keyword evidence="1" id="KW-0472">Membrane</keyword>
<accession>F7ZER8</accession>
<keyword evidence="1" id="KW-0812">Transmembrane</keyword>
<proteinExistence type="predicted"/>
<dbReference type="KEGG" id="rli:RLO149_c001170"/>
<evidence type="ECO:0000313" key="3">
    <source>
        <dbReference type="Proteomes" id="UP000001353"/>
    </source>
</evidence>
<feature type="transmembrane region" description="Helical" evidence="1">
    <location>
        <begin position="21"/>
        <end position="47"/>
    </location>
</feature>
<evidence type="ECO:0000313" key="2">
    <source>
        <dbReference type="EMBL" id="AEI92149.1"/>
    </source>
</evidence>
<keyword evidence="3" id="KW-1185">Reference proteome</keyword>
<name>F7ZER8_ROSLO</name>
<dbReference type="Proteomes" id="UP000001353">
    <property type="component" value="Chromosome"/>
</dbReference>
<dbReference type="HOGENOM" id="CLU_3065825_0_0_5"/>
<organism evidence="2 3">
    <name type="scientific">Roseobacter litoralis (strain ATCC 49566 / DSM 6996 / JCM 21268 / NBRC 15278 / OCh 149)</name>
    <dbReference type="NCBI Taxonomy" id="391595"/>
    <lineage>
        <taxon>Bacteria</taxon>
        <taxon>Pseudomonadati</taxon>
        <taxon>Pseudomonadota</taxon>
        <taxon>Alphaproteobacteria</taxon>
        <taxon>Rhodobacterales</taxon>
        <taxon>Roseobacteraceae</taxon>
        <taxon>Roseobacter</taxon>
    </lineage>
</organism>
<protein>
    <submittedName>
        <fullName evidence="2">Uncharacterized protein</fullName>
    </submittedName>
</protein>
<reference evidence="2 3" key="1">
    <citation type="journal article" date="2011" name="BMC Genomics">
        <title>Comparative genome analysis and genome-guided physiological analysis of Roseobacter litoralis.</title>
        <authorList>
            <person name="Kalhoefer D."/>
            <person name="Thole S."/>
            <person name="Voget S."/>
            <person name="Lehmann R."/>
            <person name="Liesegang H."/>
            <person name="Wollher A."/>
            <person name="Daniel R."/>
            <person name="Simon M."/>
            <person name="Brinkhoff T."/>
        </authorList>
    </citation>
    <scope>NUCLEOTIDE SEQUENCE [LARGE SCALE GENOMIC DNA]</scope>
    <source>
        <strain evidence="3">ATCC 49566 / DSM 6996 / JCM 21268 / NBRC 15278 / OCh 149</strain>
    </source>
</reference>
<evidence type="ECO:0000256" key="1">
    <source>
        <dbReference type="SAM" id="Phobius"/>
    </source>
</evidence>
<dbReference type="AlphaFoldDB" id="F7ZER8"/>
<dbReference type="PROSITE" id="PS51257">
    <property type="entry name" value="PROKAR_LIPOPROTEIN"/>
    <property type="match status" value="1"/>
</dbReference>
<sequence>MARASPDLNSDPTRVIQGLSGAAICGTGAIGIACGLAMPSVGLLNIYDSVALT</sequence>
<keyword evidence="1" id="KW-1133">Transmembrane helix</keyword>